<reference evidence="2" key="1">
    <citation type="journal article" date="2019" name="Int. J. Syst. Evol. Microbiol.">
        <title>The Global Catalogue of Microorganisms (GCM) 10K type strain sequencing project: providing services to taxonomists for standard genome sequencing and annotation.</title>
        <authorList>
            <consortium name="The Broad Institute Genomics Platform"/>
            <consortium name="The Broad Institute Genome Sequencing Center for Infectious Disease"/>
            <person name="Wu L."/>
            <person name="Ma J."/>
        </authorList>
    </citation>
    <scope>NUCLEOTIDE SEQUENCE [LARGE SCALE GENOMIC DNA]</scope>
    <source>
        <strain evidence="2">NBRC 111980</strain>
    </source>
</reference>
<dbReference type="InterPro" id="IPR023214">
    <property type="entry name" value="HAD_sf"/>
</dbReference>
<evidence type="ECO:0000313" key="2">
    <source>
        <dbReference type="Proteomes" id="UP001156670"/>
    </source>
</evidence>
<name>A0ABQ5XVX3_9GAMM</name>
<dbReference type="Gene3D" id="3.90.1470.20">
    <property type="match status" value="1"/>
</dbReference>
<evidence type="ECO:0000313" key="1">
    <source>
        <dbReference type="EMBL" id="GLQ94656.1"/>
    </source>
</evidence>
<keyword evidence="2" id="KW-1185">Reference proteome</keyword>
<dbReference type="InterPro" id="IPR050849">
    <property type="entry name" value="HAD-like_hydrolase_phosphatase"/>
</dbReference>
<dbReference type="PANTHER" id="PTHR28181">
    <property type="entry name" value="UPF0655 PROTEIN YCR015C"/>
    <property type="match status" value="1"/>
</dbReference>
<protein>
    <submittedName>
        <fullName evidence="1">2,3-diketo-5-methylthio-1-phosphopentane phosphatase</fullName>
    </submittedName>
</protein>
<organism evidence="1 2">
    <name type="scientific">Dyella acidisoli</name>
    <dbReference type="NCBI Taxonomy" id="1867834"/>
    <lineage>
        <taxon>Bacteria</taxon>
        <taxon>Pseudomonadati</taxon>
        <taxon>Pseudomonadota</taxon>
        <taxon>Gammaproteobacteria</taxon>
        <taxon>Lysobacterales</taxon>
        <taxon>Rhodanobacteraceae</taxon>
        <taxon>Dyella</taxon>
    </lineage>
</organism>
<dbReference type="InterPro" id="IPR036412">
    <property type="entry name" value="HAD-like_sf"/>
</dbReference>
<dbReference type="Gene3D" id="3.40.50.1000">
    <property type="entry name" value="HAD superfamily/HAD-like"/>
    <property type="match status" value="1"/>
</dbReference>
<sequence>MLAKMHAHLVCVGVARVTAWTILCDFDGTISVEDVIDSLLDRFGRPGWEALEQDWRAGRIGSRECMSGQVALLDVSSKELDEHLDGLWIDHAFPAFVSRAAELGTPIRVVSDGLDYAIHRILGRYDLDHLPLAANHLAPGTPPRQWQLTSPFQSEGCRSGTCKCACVAQARSGGAKTLLIGDGASDFCAADQVDFVFAKHRLIEHCRAAGIPYVPITGFEDALELLPRLLDGSLLAEHQPRVLPAVSNF</sequence>
<accession>A0ABQ5XVX3</accession>
<gene>
    <name evidence="1" type="ORF">GCM10007901_36080</name>
</gene>
<proteinExistence type="predicted"/>
<dbReference type="EMBL" id="BSOB01000046">
    <property type="protein sequence ID" value="GLQ94656.1"/>
    <property type="molecule type" value="Genomic_DNA"/>
</dbReference>
<dbReference type="PANTHER" id="PTHR28181:SF2">
    <property type="entry name" value="PHOSPHORIC MONOESTER HYDROLASE"/>
    <property type="match status" value="1"/>
</dbReference>
<dbReference type="Proteomes" id="UP001156670">
    <property type="component" value="Unassembled WGS sequence"/>
</dbReference>
<dbReference type="SUPFAM" id="SSF56784">
    <property type="entry name" value="HAD-like"/>
    <property type="match status" value="1"/>
</dbReference>
<dbReference type="NCBIfam" id="TIGR01488">
    <property type="entry name" value="HAD-SF-IB"/>
    <property type="match status" value="1"/>
</dbReference>
<dbReference type="Pfam" id="PF12710">
    <property type="entry name" value="HAD"/>
    <property type="match status" value="1"/>
</dbReference>
<comment type="caution">
    <text evidence="1">The sequence shown here is derived from an EMBL/GenBank/DDBJ whole genome shotgun (WGS) entry which is preliminary data.</text>
</comment>